<reference evidence="5 6" key="1">
    <citation type="journal article" date="2024" name="IMA Fungus">
        <title>IMA Genome - F19 : A genome assembly and annotation guide to empower mycologists, including annotated draft genome sequences of Ceratocystis pirilliformis, Diaporthe australafricana, Fusarium ophioides, Paecilomyces lecythidis, and Sporothrix stenoceras.</title>
        <authorList>
            <person name="Aylward J."/>
            <person name="Wilson A.M."/>
            <person name="Visagie C.M."/>
            <person name="Spraker J."/>
            <person name="Barnes I."/>
            <person name="Buitendag C."/>
            <person name="Ceriani C."/>
            <person name="Del Mar Angel L."/>
            <person name="du Plessis D."/>
            <person name="Fuchs T."/>
            <person name="Gasser K."/>
            <person name="Kramer D."/>
            <person name="Li W."/>
            <person name="Munsamy K."/>
            <person name="Piso A."/>
            <person name="Price J.L."/>
            <person name="Sonnekus B."/>
            <person name="Thomas C."/>
            <person name="van der Nest A."/>
            <person name="van Dijk A."/>
            <person name="van Heerden A."/>
            <person name="van Vuuren N."/>
            <person name="Yilmaz N."/>
            <person name="Duong T.A."/>
            <person name="van der Merwe N.A."/>
            <person name="Wingfield M.J."/>
            <person name="Wingfield B.D."/>
        </authorList>
    </citation>
    <scope>NUCLEOTIDE SEQUENCE [LARGE SCALE GENOMIC DNA]</scope>
    <source>
        <strain evidence="5 6">CMW 12675</strain>
    </source>
</reference>
<evidence type="ECO:0000256" key="1">
    <source>
        <dbReference type="ARBA" id="ARBA00004123"/>
    </source>
</evidence>
<evidence type="ECO:0000256" key="3">
    <source>
        <dbReference type="SAM" id="MobiDB-lite"/>
    </source>
</evidence>
<dbReference type="PROSITE" id="PS00463">
    <property type="entry name" value="ZN2_CY6_FUNGAL_1"/>
    <property type="match status" value="1"/>
</dbReference>
<feature type="compositionally biased region" description="Pro residues" evidence="3">
    <location>
        <begin position="145"/>
        <end position="154"/>
    </location>
</feature>
<evidence type="ECO:0000259" key="4">
    <source>
        <dbReference type="PROSITE" id="PS50048"/>
    </source>
</evidence>
<dbReference type="PANTHER" id="PTHR37534:SF15">
    <property type="entry name" value="ZN(II)2CYS6 TRANSCRIPTION FACTOR (EUROFUNG)"/>
    <property type="match status" value="1"/>
</dbReference>
<dbReference type="Pfam" id="PF11951">
    <property type="entry name" value="Fungal_trans_2"/>
    <property type="match status" value="1"/>
</dbReference>
<dbReference type="PROSITE" id="PS50048">
    <property type="entry name" value="ZN2_CY6_FUNGAL_2"/>
    <property type="match status" value="1"/>
</dbReference>
<dbReference type="SMART" id="SM00066">
    <property type="entry name" value="GAL4"/>
    <property type="match status" value="1"/>
</dbReference>
<keyword evidence="6" id="KW-1185">Reference proteome</keyword>
<keyword evidence="2" id="KW-0539">Nucleus</keyword>
<comment type="subcellular location">
    <subcellularLocation>
        <location evidence="1">Nucleus</location>
    </subcellularLocation>
</comment>
<comment type="caution">
    <text evidence="5">The sequence shown here is derived from an EMBL/GenBank/DDBJ whole genome shotgun (WGS) entry which is preliminary data.</text>
</comment>
<evidence type="ECO:0000256" key="2">
    <source>
        <dbReference type="ARBA" id="ARBA00023242"/>
    </source>
</evidence>
<sequence length="775" mass="84996">MLLYTRLAPAKVPKKRSRSGCVFCKDKKKKCDEVRPQCARCLEKGQDCIYEPIKPRQRRRRDEITHTADPVSSSSPPESAPAPPVSSSKRRKSASLSVHHRRSSTVVERPVLSRPGAVPQAPAPATPTTISTTTPASASASTPTLNPPHSPPKWSPGTALASQMPQRVEIALDTEFDDNDIEQIDNENADVPLISPNNDIFSAAMMSFAQLDSVAFPGIESLGFDFDLPMIDSPDDATLDTSSTGSCSSADDMLAGASLGSNMEQDLVLLPAQPHTQAHGHFLQNTEREQRGSVSSTRSIVSEPSYPAQCYDSQLQNYHQQPQISFEFNLPSFFEFSDLRNRRALIDHFCNVLSHLLVFKEDSGNPFQQLVLPLCHSSIVVTNAVYALASAHLEHRGVEFSETSDFFHRQVITGLAKLIAQGGKANRNELLASIMLLIYYEVLVQKGRSSIVDDHLRGALTVMTTRYQSPAFPDATDQFLERAFKFYDVISALSLGRAPLSHSYLDTTPGFLNSTHSSSNSSIDSLLGMFTSLWPIIHRLSALQGLKRNLAAAITAENASSTPILKAEFETGSAAIETALEEWQPELPGGCPIADLSPDSNPSTSTVVATDSATALHPAQGRVRSILNNALAYRHSASVFLYRSIYGCARDHPLVQRHAHAALVHCMRTVQNAGPMSALLWPLFVAACEASETADRDLARRAFLAVDRRQGMVNIQHAWTIVQEVWKRADAMAEKGTAEDLQPKEDFVLDVPKNRFEEDLWRTVSDDLGIKVVFG</sequence>
<feature type="compositionally biased region" description="Low complexity" evidence="3">
    <location>
        <begin position="126"/>
        <end position="144"/>
    </location>
</feature>
<dbReference type="InterPro" id="IPR036864">
    <property type="entry name" value="Zn2-C6_fun-type_DNA-bd_sf"/>
</dbReference>
<dbReference type="EMBL" id="JAWDJO010000331">
    <property type="protein sequence ID" value="KAL1887308.1"/>
    <property type="molecule type" value="Genomic_DNA"/>
</dbReference>
<dbReference type="InterPro" id="IPR001138">
    <property type="entry name" value="Zn2Cys6_DnaBD"/>
</dbReference>
<gene>
    <name evidence="5" type="ORF">Cpir12675_006596</name>
</gene>
<name>A0ABR3YHK7_9PEZI</name>
<evidence type="ECO:0000313" key="5">
    <source>
        <dbReference type="EMBL" id="KAL1887308.1"/>
    </source>
</evidence>
<dbReference type="InterPro" id="IPR021858">
    <property type="entry name" value="Fun_TF"/>
</dbReference>
<dbReference type="Proteomes" id="UP001583280">
    <property type="component" value="Unassembled WGS sequence"/>
</dbReference>
<dbReference type="PANTHER" id="PTHR37534">
    <property type="entry name" value="TRANSCRIPTIONAL ACTIVATOR PROTEIN UGA3"/>
    <property type="match status" value="1"/>
</dbReference>
<protein>
    <recommendedName>
        <fullName evidence="4">Zn(2)-C6 fungal-type domain-containing protein</fullName>
    </recommendedName>
</protein>
<dbReference type="Pfam" id="PF00172">
    <property type="entry name" value="Zn_clus"/>
    <property type="match status" value="1"/>
</dbReference>
<feature type="region of interest" description="Disordered" evidence="3">
    <location>
        <begin position="54"/>
        <end position="162"/>
    </location>
</feature>
<feature type="domain" description="Zn(2)-C6 fungal-type" evidence="4">
    <location>
        <begin position="20"/>
        <end position="50"/>
    </location>
</feature>
<dbReference type="Gene3D" id="4.10.240.10">
    <property type="entry name" value="Zn(2)-C6 fungal-type DNA-binding domain"/>
    <property type="match status" value="1"/>
</dbReference>
<proteinExistence type="predicted"/>
<evidence type="ECO:0000313" key="6">
    <source>
        <dbReference type="Proteomes" id="UP001583280"/>
    </source>
</evidence>
<organism evidence="5 6">
    <name type="scientific">Ceratocystis pirilliformis</name>
    <dbReference type="NCBI Taxonomy" id="259994"/>
    <lineage>
        <taxon>Eukaryota</taxon>
        <taxon>Fungi</taxon>
        <taxon>Dikarya</taxon>
        <taxon>Ascomycota</taxon>
        <taxon>Pezizomycotina</taxon>
        <taxon>Sordariomycetes</taxon>
        <taxon>Hypocreomycetidae</taxon>
        <taxon>Microascales</taxon>
        <taxon>Ceratocystidaceae</taxon>
        <taxon>Ceratocystis</taxon>
    </lineage>
</organism>
<accession>A0ABR3YHK7</accession>
<feature type="compositionally biased region" description="Basic residues" evidence="3">
    <location>
        <begin position="88"/>
        <end position="103"/>
    </location>
</feature>
<dbReference type="SUPFAM" id="SSF57701">
    <property type="entry name" value="Zn2/Cys6 DNA-binding domain"/>
    <property type="match status" value="1"/>
</dbReference>